<evidence type="ECO:0000313" key="2">
    <source>
        <dbReference type="Proteomes" id="UP000579812"/>
    </source>
</evidence>
<evidence type="ECO:0000313" key="1">
    <source>
        <dbReference type="EMBL" id="KAF4115252.1"/>
    </source>
</evidence>
<dbReference type="EMBL" id="JAAMOB010000003">
    <property type="protein sequence ID" value="KAF4115252.1"/>
    <property type="molecule type" value="Genomic_DNA"/>
</dbReference>
<protein>
    <submittedName>
        <fullName evidence="1">Uncharacterized protein</fullName>
    </submittedName>
</protein>
<comment type="caution">
    <text evidence="1">The sequence shown here is derived from an EMBL/GenBank/DDBJ whole genome shotgun (WGS) entry which is preliminary data.</text>
</comment>
<sequence>MDIEQLQDRLSAALLQLRLDQLHEVCVYEKLSVEGQSKRHSLIRLISEAVENVIDTEDEDVARQHVKDLLEFSSGITQRSDRTIHDGGGDADRNSAELAHLKKHPEKGKEDAVGVRNRVEVTSVIIVSNVGKVDIFPEDAGDHLQEGQKEDTQLAV</sequence>
<organism evidence="1 2">
    <name type="scientific">Onychostoma macrolepis</name>
    <dbReference type="NCBI Taxonomy" id="369639"/>
    <lineage>
        <taxon>Eukaryota</taxon>
        <taxon>Metazoa</taxon>
        <taxon>Chordata</taxon>
        <taxon>Craniata</taxon>
        <taxon>Vertebrata</taxon>
        <taxon>Euteleostomi</taxon>
        <taxon>Actinopterygii</taxon>
        <taxon>Neopterygii</taxon>
        <taxon>Teleostei</taxon>
        <taxon>Ostariophysi</taxon>
        <taxon>Cypriniformes</taxon>
        <taxon>Cyprinidae</taxon>
        <taxon>Acrossocheilinae</taxon>
        <taxon>Onychostoma</taxon>
    </lineage>
</organism>
<dbReference type="AlphaFoldDB" id="A0A7J6D7Y2"/>
<accession>A0A7J6D7Y2</accession>
<name>A0A7J6D7Y2_9TELE</name>
<reference evidence="1 2" key="1">
    <citation type="submission" date="2020-04" db="EMBL/GenBank/DDBJ databases">
        <title>Chromosome-level genome assembly of a cyprinid fish Onychostoma macrolepis by integration of Nanopore Sequencing, Bionano and Hi-C technology.</title>
        <authorList>
            <person name="Wang D."/>
        </authorList>
    </citation>
    <scope>NUCLEOTIDE SEQUENCE [LARGE SCALE GENOMIC DNA]</scope>
    <source>
        <strain evidence="1">SWU-2019</strain>
        <tissue evidence="1">Muscle</tissue>
    </source>
</reference>
<proteinExistence type="predicted"/>
<keyword evidence="2" id="KW-1185">Reference proteome</keyword>
<dbReference type="Proteomes" id="UP000579812">
    <property type="component" value="Unassembled WGS sequence"/>
</dbReference>
<gene>
    <name evidence="1" type="ORF">G5714_002741</name>
</gene>